<dbReference type="PROSITE" id="PS51366">
    <property type="entry name" value="MI"/>
    <property type="match status" value="1"/>
</dbReference>
<feature type="compositionally biased region" description="Basic residues" evidence="3">
    <location>
        <begin position="52"/>
        <end position="63"/>
    </location>
</feature>
<evidence type="ECO:0000256" key="1">
    <source>
        <dbReference type="ARBA" id="ARBA00004123"/>
    </source>
</evidence>
<feature type="region of interest" description="Disordered" evidence="3">
    <location>
        <begin position="111"/>
        <end position="178"/>
    </location>
</feature>
<dbReference type="InterPro" id="IPR050781">
    <property type="entry name" value="CWC22_splicing_factor"/>
</dbReference>
<dbReference type="PANTHER" id="PTHR18034:SF4">
    <property type="entry name" value="NUCLEOLAR MIF4G DOMAIN-CONTAINING PROTEIN 1"/>
    <property type="match status" value="1"/>
</dbReference>
<protein>
    <submittedName>
        <fullName evidence="6">MI domain-containing protein</fullName>
    </submittedName>
</protein>
<feature type="compositionally biased region" description="Basic and acidic residues" evidence="3">
    <location>
        <begin position="111"/>
        <end position="120"/>
    </location>
</feature>
<reference evidence="6" key="1">
    <citation type="submission" date="2022-11" db="UniProtKB">
        <authorList>
            <consortium name="WormBaseParasite"/>
        </authorList>
    </citation>
    <scope>IDENTIFICATION</scope>
</reference>
<dbReference type="Pfam" id="PF02847">
    <property type="entry name" value="MA3"/>
    <property type="match status" value="1"/>
</dbReference>
<dbReference type="GO" id="GO:0003723">
    <property type="term" value="F:RNA binding"/>
    <property type="evidence" value="ECO:0007669"/>
    <property type="project" value="TreeGrafter"/>
</dbReference>
<feature type="compositionally biased region" description="Acidic residues" evidence="3">
    <location>
        <begin position="128"/>
        <end position="145"/>
    </location>
</feature>
<dbReference type="Proteomes" id="UP000887574">
    <property type="component" value="Unplaced"/>
</dbReference>
<dbReference type="GO" id="GO:0042274">
    <property type="term" value="P:ribosomal small subunit biogenesis"/>
    <property type="evidence" value="ECO:0007669"/>
    <property type="project" value="TreeGrafter"/>
</dbReference>
<dbReference type="PANTHER" id="PTHR18034">
    <property type="entry name" value="CELL CYCLE CONTROL PROTEIN CWF22-RELATED"/>
    <property type="match status" value="1"/>
</dbReference>
<evidence type="ECO:0000256" key="3">
    <source>
        <dbReference type="SAM" id="MobiDB-lite"/>
    </source>
</evidence>
<dbReference type="AlphaFoldDB" id="A0A915DSV4"/>
<feature type="compositionally biased region" description="Low complexity" evidence="3">
    <location>
        <begin position="146"/>
        <end position="161"/>
    </location>
</feature>
<feature type="region of interest" description="Disordered" evidence="3">
    <location>
        <begin position="30"/>
        <end position="84"/>
    </location>
</feature>
<evidence type="ECO:0000313" key="6">
    <source>
        <dbReference type="WBParaSite" id="jg22571"/>
    </source>
</evidence>
<keyword evidence="5" id="KW-1185">Reference proteome</keyword>
<name>A0A915DSV4_9BILA</name>
<organism evidence="5 6">
    <name type="scientific">Ditylenchus dipsaci</name>
    <dbReference type="NCBI Taxonomy" id="166011"/>
    <lineage>
        <taxon>Eukaryota</taxon>
        <taxon>Metazoa</taxon>
        <taxon>Ecdysozoa</taxon>
        <taxon>Nematoda</taxon>
        <taxon>Chromadorea</taxon>
        <taxon>Rhabditida</taxon>
        <taxon>Tylenchina</taxon>
        <taxon>Tylenchomorpha</taxon>
        <taxon>Sphaerularioidea</taxon>
        <taxon>Anguinidae</taxon>
        <taxon>Anguininae</taxon>
        <taxon>Ditylenchus</taxon>
    </lineage>
</organism>
<feature type="domain" description="MI" evidence="4">
    <location>
        <begin position="212"/>
        <end position="327"/>
    </location>
</feature>
<dbReference type="InterPro" id="IPR003891">
    <property type="entry name" value="Initiation_fac_eIF4g_MI"/>
</dbReference>
<sequence>MDDRDFSYLLTRKCKRKEIRKTSKKVKKVSKIAFSKHQKVATAVQEQLSDKKGKKRAKRKRQAEKKQQKLLEQEDEPQELEAFLKEAEQVRRQRMREELDDDDAEIQRLEKKLNSRKDKNSQSVSAIDGDDQMPTEEFLDDEDGGFDFSDLCQASSNIEEGSGSEEDSVLGEAVDQQNGEQVMDAAQTPGVEVMNFDPALVNLASKANMCSETRRNVFCTIISSEKDTAFERLQKLRLDGPQEREIIRVCVECTLLESQHNQFYSMLVNKFCGSHARFQVTTQYVLWDLIKDLHSLKDHQQQNLAQMVADLFKFQAVGLSVLRIVDFSNLTQLASTFLKRTFYYFLSSSRDFVIRDAFLRVINSAGGGSSTSFQCRCAAVEQK</sequence>
<accession>A0A915DSV4</accession>
<dbReference type="SMART" id="SM00544">
    <property type="entry name" value="MA3"/>
    <property type="match status" value="1"/>
</dbReference>
<evidence type="ECO:0000313" key="5">
    <source>
        <dbReference type="Proteomes" id="UP000887574"/>
    </source>
</evidence>
<dbReference type="WBParaSite" id="jg22571">
    <property type="protein sequence ID" value="jg22571"/>
    <property type="gene ID" value="jg22571"/>
</dbReference>
<proteinExistence type="predicted"/>
<evidence type="ECO:0000256" key="2">
    <source>
        <dbReference type="ARBA" id="ARBA00023242"/>
    </source>
</evidence>
<keyword evidence="2" id="KW-0539">Nucleus</keyword>
<comment type="subcellular location">
    <subcellularLocation>
        <location evidence="1">Nucleus</location>
    </subcellularLocation>
</comment>
<evidence type="ECO:0000259" key="4">
    <source>
        <dbReference type="PROSITE" id="PS51366"/>
    </source>
</evidence>
<feature type="compositionally biased region" description="Basic residues" evidence="3">
    <location>
        <begin position="30"/>
        <end position="39"/>
    </location>
</feature>
<dbReference type="GO" id="GO:0005730">
    <property type="term" value="C:nucleolus"/>
    <property type="evidence" value="ECO:0007669"/>
    <property type="project" value="TreeGrafter"/>
</dbReference>